<dbReference type="HOGENOM" id="CLU_1195100_0_0_1"/>
<feature type="compositionally biased region" description="Low complexity" evidence="1">
    <location>
        <begin position="177"/>
        <end position="200"/>
    </location>
</feature>
<sequence>MHSQPSRPACIRAKLLSALNLAEKGNKDLGVASNNITDQSDPLLTALARSNNTVTSHRYARQRSTKVPVRVPAGFPINQNFSQRLICSFEDAKGEDKDILALEHKLQTRAKVLKCLDLIIPDSPSPNSPVLRSEDELIQWLLSTSNTQPEEEKNSKTMASSVSGSRSIDLSSGNTPSHSQSGGSTSYSYLPTPPLSSSSTGRSHHSNKTPSSLSWAIPRPSRLKRSQETKKD</sequence>
<proteinExistence type="predicted"/>
<feature type="compositionally biased region" description="Polar residues" evidence="1">
    <location>
        <begin position="156"/>
        <end position="176"/>
    </location>
</feature>
<name>F4RSW2_MELLP</name>
<dbReference type="RefSeq" id="XP_007412326.1">
    <property type="nucleotide sequence ID" value="XM_007412264.1"/>
</dbReference>
<dbReference type="VEuPathDB" id="FungiDB:MELLADRAFT_108370"/>
<keyword evidence="3" id="KW-1185">Reference proteome</keyword>
<dbReference type="Proteomes" id="UP000001072">
    <property type="component" value="Unassembled WGS sequence"/>
</dbReference>
<feature type="region of interest" description="Disordered" evidence="1">
    <location>
        <begin position="144"/>
        <end position="232"/>
    </location>
</feature>
<dbReference type="KEGG" id="mlr:MELLADRAFT_108370"/>
<dbReference type="InParanoid" id="F4RSW2"/>
<dbReference type="GeneID" id="18923456"/>
<dbReference type="EMBL" id="GL883118">
    <property type="protein sequence ID" value="EGG04535.1"/>
    <property type="molecule type" value="Genomic_DNA"/>
</dbReference>
<organism evidence="3">
    <name type="scientific">Melampsora larici-populina (strain 98AG31 / pathotype 3-4-7)</name>
    <name type="common">Poplar leaf rust fungus</name>
    <dbReference type="NCBI Taxonomy" id="747676"/>
    <lineage>
        <taxon>Eukaryota</taxon>
        <taxon>Fungi</taxon>
        <taxon>Dikarya</taxon>
        <taxon>Basidiomycota</taxon>
        <taxon>Pucciniomycotina</taxon>
        <taxon>Pucciniomycetes</taxon>
        <taxon>Pucciniales</taxon>
        <taxon>Melampsoraceae</taxon>
        <taxon>Melampsora</taxon>
    </lineage>
</organism>
<evidence type="ECO:0000313" key="2">
    <source>
        <dbReference type="EMBL" id="EGG04535.1"/>
    </source>
</evidence>
<dbReference type="OrthoDB" id="10468068at2759"/>
<dbReference type="AlphaFoldDB" id="F4RSW2"/>
<protein>
    <submittedName>
        <fullName evidence="2">Uncharacterized protein</fullName>
    </submittedName>
</protein>
<evidence type="ECO:0000256" key="1">
    <source>
        <dbReference type="SAM" id="MobiDB-lite"/>
    </source>
</evidence>
<evidence type="ECO:0000313" key="3">
    <source>
        <dbReference type="Proteomes" id="UP000001072"/>
    </source>
</evidence>
<accession>F4RSW2</accession>
<gene>
    <name evidence="2" type="ORF">MELLADRAFT_108370</name>
</gene>
<reference evidence="3" key="1">
    <citation type="journal article" date="2011" name="Proc. Natl. Acad. Sci. U.S.A.">
        <title>Obligate biotrophy features unraveled by the genomic analysis of rust fungi.</title>
        <authorList>
            <person name="Duplessis S."/>
            <person name="Cuomo C.A."/>
            <person name="Lin Y.-C."/>
            <person name="Aerts A."/>
            <person name="Tisserant E."/>
            <person name="Veneault-Fourrey C."/>
            <person name="Joly D.L."/>
            <person name="Hacquard S."/>
            <person name="Amselem J."/>
            <person name="Cantarel B.L."/>
            <person name="Chiu R."/>
            <person name="Coutinho P.M."/>
            <person name="Feau N."/>
            <person name="Field M."/>
            <person name="Frey P."/>
            <person name="Gelhaye E."/>
            <person name="Goldberg J."/>
            <person name="Grabherr M.G."/>
            <person name="Kodira C.D."/>
            <person name="Kohler A."/>
            <person name="Kuees U."/>
            <person name="Lindquist E.A."/>
            <person name="Lucas S.M."/>
            <person name="Mago R."/>
            <person name="Mauceli E."/>
            <person name="Morin E."/>
            <person name="Murat C."/>
            <person name="Pangilinan J.L."/>
            <person name="Park R."/>
            <person name="Pearson M."/>
            <person name="Quesneville H."/>
            <person name="Rouhier N."/>
            <person name="Sakthikumar S."/>
            <person name="Salamov A.A."/>
            <person name="Schmutz J."/>
            <person name="Selles B."/>
            <person name="Shapiro H."/>
            <person name="Tanguay P."/>
            <person name="Tuskan G.A."/>
            <person name="Henrissat B."/>
            <person name="Van de Peer Y."/>
            <person name="Rouze P."/>
            <person name="Ellis J.G."/>
            <person name="Dodds P.N."/>
            <person name="Schein J.E."/>
            <person name="Zhong S."/>
            <person name="Hamelin R.C."/>
            <person name="Grigoriev I.V."/>
            <person name="Szabo L.J."/>
            <person name="Martin F."/>
        </authorList>
    </citation>
    <scope>NUCLEOTIDE SEQUENCE [LARGE SCALE GENOMIC DNA]</scope>
    <source>
        <strain evidence="3">98AG31 / pathotype 3-4-7</strain>
    </source>
</reference>